<dbReference type="EMBL" id="BOON01000078">
    <property type="protein sequence ID" value="GII26442.1"/>
    <property type="molecule type" value="Genomic_DNA"/>
</dbReference>
<dbReference type="GO" id="GO:0003677">
    <property type="term" value="F:DNA binding"/>
    <property type="evidence" value="ECO:0007669"/>
    <property type="project" value="InterPro"/>
</dbReference>
<dbReference type="GO" id="GO:0006313">
    <property type="term" value="P:DNA transposition"/>
    <property type="evidence" value="ECO:0007669"/>
    <property type="project" value="InterPro"/>
</dbReference>
<dbReference type="RefSeq" id="WP_338090178.1">
    <property type="nucleotide sequence ID" value="NZ_BOON01000078.1"/>
</dbReference>
<feature type="domain" description="Transposase IS4-like" evidence="1">
    <location>
        <begin position="2"/>
        <end position="69"/>
    </location>
</feature>
<evidence type="ECO:0000313" key="3">
    <source>
        <dbReference type="Proteomes" id="UP000599074"/>
    </source>
</evidence>
<dbReference type="InterPro" id="IPR002559">
    <property type="entry name" value="Transposase_11"/>
</dbReference>
<comment type="caution">
    <text evidence="2">The sequence shown here is derived from an EMBL/GenBank/DDBJ whole genome shotgun (WGS) entry which is preliminary data.</text>
</comment>
<name>A0A8J3TJQ2_9ACTN</name>
<dbReference type="AlphaFoldDB" id="A0A8J3TJQ2"/>
<organism evidence="2 3">
    <name type="scientific">Planosporangium mesophilum</name>
    <dbReference type="NCBI Taxonomy" id="689768"/>
    <lineage>
        <taxon>Bacteria</taxon>
        <taxon>Bacillati</taxon>
        <taxon>Actinomycetota</taxon>
        <taxon>Actinomycetes</taxon>
        <taxon>Micromonosporales</taxon>
        <taxon>Micromonosporaceae</taxon>
        <taxon>Planosporangium</taxon>
    </lineage>
</organism>
<reference evidence="2" key="1">
    <citation type="submission" date="2021-01" db="EMBL/GenBank/DDBJ databases">
        <title>Whole genome shotgun sequence of Planosporangium mesophilum NBRC 109066.</title>
        <authorList>
            <person name="Komaki H."/>
            <person name="Tamura T."/>
        </authorList>
    </citation>
    <scope>NUCLEOTIDE SEQUENCE</scope>
    <source>
        <strain evidence="2">NBRC 109066</strain>
    </source>
</reference>
<sequence length="86" mass="9723">MVAERSGLPLSVLVSAANTHDAHVLVPLLDSIAPIRSRRGRPRKRPTKLHGDKAYNNQYIRAYLRKRRILARLARKGVESSTRLGR</sequence>
<dbReference type="Proteomes" id="UP000599074">
    <property type="component" value="Unassembled WGS sequence"/>
</dbReference>
<proteinExistence type="predicted"/>
<gene>
    <name evidence="2" type="ORF">Pme01_60390</name>
</gene>
<keyword evidence="3" id="KW-1185">Reference proteome</keyword>
<evidence type="ECO:0000259" key="1">
    <source>
        <dbReference type="Pfam" id="PF01609"/>
    </source>
</evidence>
<protein>
    <recommendedName>
        <fullName evidence="1">Transposase IS4-like domain-containing protein</fullName>
    </recommendedName>
</protein>
<evidence type="ECO:0000313" key="2">
    <source>
        <dbReference type="EMBL" id="GII26442.1"/>
    </source>
</evidence>
<accession>A0A8J3TJQ2</accession>
<dbReference type="GO" id="GO:0004803">
    <property type="term" value="F:transposase activity"/>
    <property type="evidence" value="ECO:0007669"/>
    <property type="project" value="InterPro"/>
</dbReference>
<dbReference type="Pfam" id="PF01609">
    <property type="entry name" value="DDE_Tnp_1"/>
    <property type="match status" value="1"/>
</dbReference>